<protein>
    <submittedName>
        <fullName evidence="2">Uncharacterized protein</fullName>
    </submittedName>
</protein>
<organism evidence="2">
    <name type="scientific">mine drainage metagenome</name>
    <dbReference type="NCBI Taxonomy" id="410659"/>
    <lineage>
        <taxon>unclassified sequences</taxon>
        <taxon>metagenomes</taxon>
        <taxon>ecological metagenomes</taxon>
    </lineage>
</organism>
<sequence>MTPTKTDKAHDELKHRGHGLTPVERQILILCNGTRQLAEITALMGPQAAVQVQHLTERGFLHARTQAAPDAESNPRRAARGAVAASGSAAQVPAGKTSAPAPRRSLVMARMYLFDMMERILGQQSDVVRQHLRAAATQDQLAAAIVDCLQLLVELAEPSVALRVANQLSEMLPLDQPQIITRVQALARPLGVAA</sequence>
<evidence type="ECO:0000313" key="2">
    <source>
        <dbReference type="EMBL" id="OIQ85030.1"/>
    </source>
</evidence>
<feature type="region of interest" description="Disordered" evidence="1">
    <location>
        <begin position="66"/>
        <end position="100"/>
    </location>
</feature>
<proteinExistence type="predicted"/>
<dbReference type="AlphaFoldDB" id="A0A1J5QN99"/>
<dbReference type="EMBL" id="MLJW01000573">
    <property type="protein sequence ID" value="OIQ85030.1"/>
    <property type="molecule type" value="Genomic_DNA"/>
</dbReference>
<name>A0A1J5QN99_9ZZZZ</name>
<evidence type="ECO:0000256" key="1">
    <source>
        <dbReference type="SAM" id="MobiDB-lite"/>
    </source>
</evidence>
<gene>
    <name evidence="2" type="ORF">GALL_331280</name>
</gene>
<reference evidence="2" key="1">
    <citation type="submission" date="2016-10" db="EMBL/GenBank/DDBJ databases">
        <title>Sequence of Gallionella enrichment culture.</title>
        <authorList>
            <person name="Poehlein A."/>
            <person name="Muehling M."/>
            <person name="Daniel R."/>
        </authorList>
    </citation>
    <scope>NUCLEOTIDE SEQUENCE</scope>
</reference>
<accession>A0A1J5QN99</accession>
<feature type="compositionally biased region" description="Low complexity" evidence="1">
    <location>
        <begin position="80"/>
        <end position="95"/>
    </location>
</feature>
<comment type="caution">
    <text evidence="2">The sequence shown here is derived from an EMBL/GenBank/DDBJ whole genome shotgun (WGS) entry which is preliminary data.</text>
</comment>